<dbReference type="CDD" id="cd18828">
    <property type="entry name" value="GH43_BT3675-like"/>
    <property type="match status" value="1"/>
</dbReference>
<dbReference type="Pfam" id="PF20578">
    <property type="entry name" value="aBig_2"/>
    <property type="match status" value="2"/>
</dbReference>
<feature type="domain" description="Bacterial Ig-like" evidence="6">
    <location>
        <begin position="1623"/>
        <end position="1703"/>
    </location>
</feature>
<feature type="region of interest" description="Disordered" evidence="5">
    <location>
        <begin position="37"/>
        <end position="61"/>
    </location>
</feature>
<dbReference type="Pfam" id="PF04616">
    <property type="entry name" value="Glyco_hydro_43"/>
    <property type="match status" value="2"/>
</dbReference>
<dbReference type="Gene3D" id="2.60.40.2700">
    <property type="match status" value="1"/>
</dbReference>
<evidence type="ECO:0000256" key="2">
    <source>
        <dbReference type="ARBA" id="ARBA00009865"/>
    </source>
</evidence>
<dbReference type="PANTHER" id="PTHR43301">
    <property type="entry name" value="ARABINAN ENDO-1,5-ALPHA-L-ARABINOSIDASE"/>
    <property type="match status" value="1"/>
</dbReference>
<evidence type="ECO:0000259" key="7">
    <source>
        <dbReference type="Pfam" id="PF20578"/>
    </source>
</evidence>
<feature type="compositionally biased region" description="Polar residues" evidence="5">
    <location>
        <begin position="37"/>
        <end position="51"/>
    </location>
</feature>
<evidence type="ECO:0000256" key="5">
    <source>
        <dbReference type="SAM" id="MobiDB-lite"/>
    </source>
</evidence>
<sequence length="1707" mass="179610">MAVKSPAGTSSITTFFAVLLVCQVSPGWPLMCRAPPLTSSAEGSGLTTSQRPPRALPSKASDQVTVSAAVAGAAVTPRPAALASAPASRASDATAAVLRRRPRRGRGDVTSDTGRLLALTSRRRQGLGADFLHPLERLWTGVDAPRDRSHTPVLALTHGGTMPHLPTALRRLPALLVLALVGGLLLLVPTARPALAADVTDGLVLRYDLDQASGTTVTDSSGNGRDGTLVGGSWGNGVLTLDGADDHVKLPNNVTAGLDAITVHLDVFVEQSQATPFFLWGLGNPATSSSGNGYLYASGNAFRAGITTGNWSGEKVTSRSSGGNLARGVWKSVTYTQTGTTGTLFEDGAQVGQNTAVTVLPSAIGGGTTTNNVLGESTYAADNSLKGKVRNFRIYNRALSASEVAQISLTDANRLAADEDALTLGDLSSVTSDLTLPTTGSFGSAISWASSDPAVISTSGAVTRPGAGDGPAEVTLTATLTRGTGTATRTFVATVPADDSDQAKADAAAAAIELVHPDDVRGSLTLPETGAGGATISWASAEPAVVAADGVVHRPAHGAGDTTVTLTATVTVGSATATRDIELTVRESPAAAAYTGYAFSYFTGNSIAGEKIYFAASRGNDALTWDELNDGQPVLESTMGEMGLRDPFLIRSPDGDRFYLIATDLSIGRNGDWDRSQRTGSRYLEVWESTDLKNWSEQRHVLVSPETAGNTWAPEAYWDEDLQQFVVFWASKLYAEDDPNHTGSTYNRMLYATTRDFVTFSKAKIWQDIGSSRIDSTVIKDNGTYYRFTKDEGAGTTGCSDIIQEKNDSLTEPDLVGSKAWAFQEGCIGKNAGTSAVEGPSIFKANTGDDSGSNYYLFVDEYGGRGYIPLGTDDLENPDWQVASSYDLPASPRHGTVIPVTQAELDSLREGIVVPEPPTPVEADENGLVAHYALDETSGSVAADSSGHGYDGTVSGDTTWTDGALSLGGTNGHVKLPDDMMAGLDAITVSTEVWVDPTQATPYFIWGLGNTDGGGAGNGYLFTTGNSAYRTSIASGNWNTEQTATSGAALGRGAWKTLTYTLQDGTATLYLDGVKVGEKTGVTIKPGDIGDGRTSANYIGRSVYTADKYLKGRVRDFRLYNRALTGTEVRDLAADPTAILGVDLGTLKVPAVIDSASSTVTLPVEPGTDRTALDPSYDVKAGSTLDVDGPADYSSPRTVTVTAPGGATRAWTVRAVEMRSPVLPGLYADPNIAVFDGTYYIYATTDGTPGWGGKDFYVWKSTNLVDWERSEQPFLTLDGANGNVPWASGNAWAPTIIERGEKYYFYFSGHNPTYNRKTIGVAVADSPEGPFTAQPEAMILNNEAVTSGQAIDPAAFRDPATGKYYLFWGNGSPVYAELSDDMLSIKAETLGRITGLTSFREGSFVNYRQGTYHLTYSIDDTGSPDYRVGYATATSIDGPWTYRGVILQKDPSQGILGTGHSSIVNVPGTDDWYIAYHRFGMPGGDGTHRETTIDRLTFGEDGLMQVVTPTLTSVDPLAEPEPEAPVNTALPTITGTAQVGRKLVAKPGTWDRTGLSFTYRWRRDGTTIAGASASSYVARGADVGHRLSVEVTAKPATGPSGAATSLPTKAVAKAGAAVRLRLSDSTPKARQKLTLRITVTSVPAGTTTTGRVTVLVDGRRMSVPTLRSGTAVVTLRLPRGTHAIRASYGGSASVAAATATMRVGVRR</sequence>
<comment type="similarity">
    <text evidence="2">Belongs to the glycosyl hydrolase 43 family.</text>
</comment>
<dbReference type="InterPro" id="IPR050727">
    <property type="entry name" value="GH43_arabinanases"/>
</dbReference>
<keyword evidence="9" id="KW-1185">Reference proteome</keyword>
<evidence type="ECO:0000259" key="6">
    <source>
        <dbReference type="Pfam" id="PF16640"/>
    </source>
</evidence>
<dbReference type="GO" id="GO:0016787">
    <property type="term" value="F:hydrolase activity"/>
    <property type="evidence" value="ECO:0007669"/>
    <property type="project" value="UniProtKB-KW"/>
</dbReference>
<accession>A0ABX7PRM7</accession>
<proteinExistence type="inferred from homology"/>
<dbReference type="Gene3D" id="2.60.40.2340">
    <property type="match status" value="1"/>
</dbReference>
<protein>
    <submittedName>
        <fullName evidence="8">Hydrolase</fullName>
    </submittedName>
</protein>
<comment type="pathway">
    <text evidence="1">Glycan metabolism; L-arabinan degradation.</text>
</comment>
<dbReference type="Gene3D" id="2.60.120.200">
    <property type="match status" value="2"/>
</dbReference>
<feature type="region of interest" description="Disordered" evidence="5">
    <location>
        <begin position="92"/>
        <end position="112"/>
    </location>
</feature>
<evidence type="ECO:0000256" key="4">
    <source>
        <dbReference type="ARBA" id="ARBA00023295"/>
    </source>
</evidence>
<dbReference type="InterPro" id="IPR023296">
    <property type="entry name" value="Glyco_hydro_beta-prop_sf"/>
</dbReference>
<dbReference type="SUPFAM" id="SSF49899">
    <property type="entry name" value="Concanavalin A-like lectins/glucanases"/>
    <property type="match status" value="2"/>
</dbReference>
<keyword evidence="4" id="KW-0326">Glycosidase</keyword>
<dbReference type="InterPro" id="IPR013783">
    <property type="entry name" value="Ig-like_fold"/>
</dbReference>
<name>A0ABX7PRM7_9ACTN</name>
<gene>
    <name evidence="8" type="ORF">CFH99_22190</name>
</gene>
<organism evidence="8 9">
    <name type="scientific">Nocardioides aromaticivorans</name>
    <dbReference type="NCBI Taxonomy" id="200618"/>
    <lineage>
        <taxon>Bacteria</taxon>
        <taxon>Bacillati</taxon>
        <taxon>Actinomycetota</taxon>
        <taxon>Actinomycetes</taxon>
        <taxon>Propionibacteriales</taxon>
        <taxon>Nocardioidaceae</taxon>
        <taxon>Nocardioides</taxon>
    </lineage>
</organism>
<keyword evidence="3 8" id="KW-0378">Hydrolase</keyword>
<dbReference type="InterPro" id="IPR013320">
    <property type="entry name" value="ConA-like_dom_sf"/>
</dbReference>
<evidence type="ECO:0000256" key="1">
    <source>
        <dbReference type="ARBA" id="ARBA00004834"/>
    </source>
</evidence>
<dbReference type="Gene3D" id="2.60.40.10">
    <property type="entry name" value="Immunoglobulins"/>
    <property type="match status" value="1"/>
</dbReference>
<dbReference type="EMBL" id="CP022295">
    <property type="protein sequence ID" value="QSR28337.1"/>
    <property type="molecule type" value="Genomic_DNA"/>
</dbReference>
<evidence type="ECO:0000313" key="8">
    <source>
        <dbReference type="EMBL" id="QSR28337.1"/>
    </source>
</evidence>
<reference evidence="8 9" key="1">
    <citation type="submission" date="2017-06" db="EMBL/GenBank/DDBJ databases">
        <title>Complete Genome Sequence of the Soil Carbazole-Degrading Bacterium Nocardioides aromaticivorans IC177.</title>
        <authorList>
            <person name="Vejarano F."/>
            <person name="Suzuki-Minakuchi C."/>
            <person name="Ohtsubo Y."/>
            <person name="Tsuda M."/>
            <person name="Okada K."/>
            <person name="Nojiri H."/>
        </authorList>
    </citation>
    <scope>NUCLEOTIDE SEQUENCE [LARGE SCALE GENOMIC DNA]</scope>
    <source>
        <strain evidence="8 9">IC177</strain>
    </source>
</reference>
<dbReference type="InterPro" id="IPR032109">
    <property type="entry name" value="Big_3_5"/>
</dbReference>
<dbReference type="CDD" id="cd08983">
    <property type="entry name" value="GH43_Bt3655-like"/>
    <property type="match status" value="1"/>
</dbReference>
<feature type="domain" description="Atrophied bacterial Ig" evidence="7">
    <location>
        <begin position="507"/>
        <end position="587"/>
    </location>
</feature>
<dbReference type="PANTHER" id="PTHR43301:SF3">
    <property type="entry name" value="ARABINAN ENDO-1,5-ALPHA-L-ARABINOSIDASE A-RELATED"/>
    <property type="match status" value="1"/>
</dbReference>
<evidence type="ECO:0000256" key="3">
    <source>
        <dbReference type="ARBA" id="ARBA00022801"/>
    </source>
</evidence>
<evidence type="ECO:0000313" key="9">
    <source>
        <dbReference type="Proteomes" id="UP000662818"/>
    </source>
</evidence>
<dbReference type="InterPro" id="IPR046780">
    <property type="entry name" value="aBig_2"/>
</dbReference>
<dbReference type="InterPro" id="IPR006710">
    <property type="entry name" value="Glyco_hydro_43"/>
</dbReference>
<dbReference type="Pfam" id="PF13385">
    <property type="entry name" value="Laminin_G_3"/>
    <property type="match status" value="2"/>
</dbReference>
<feature type="domain" description="Atrophied bacterial Ig" evidence="7">
    <location>
        <begin position="416"/>
        <end position="497"/>
    </location>
</feature>
<dbReference type="SUPFAM" id="SSF75005">
    <property type="entry name" value="Arabinanase/levansucrase/invertase"/>
    <property type="match status" value="2"/>
</dbReference>
<dbReference type="Gene3D" id="2.115.10.20">
    <property type="entry name" value="Glycosyl hydrolase domain, family 43"/>
    <property type="match status" value="2"/>
</dbReference>
<dbReference type="Pfam" id="PF16640">
    <property type="entry name" value="Big_3_5"/>
    <property type="match status" value="1"/>
</dbReference>
<dbReference type="Proteomes" id="UP000662818">
    <property type="component" value="Chromosome"/>
</dbReference>